<dbReference type="Proteomes" id="UP001054252">
    <property type="component" value="Unassembled WGS sequence"/>
</dbReference>
<dbReference type="EMBL" id="BPVZ01000019">
    <property type="protein sequence ID" value="GKV02659.1"/>
    <property type="molecule type" value="Genomic_DNA"/>
</dbReference>
<accession>A0AAV5IS33</accession>
<evidence type="ECO:0000313" key="2">
    <source>
        <dbReference type="Proteomes" id="UP001054252"/>
    </source>
</evidence>
<sequence length="44" mass="4973">MLLGSLLKNLSAGFAFKAELFAICYLEMVVTNMEQRLLNGYCQQ</sequence>
<evidence type="ECO:0000313" key="1">
    <source>
        <dbReference type="EMBL" id="GKV02659.1"/>
    </source>
</evidence>
<comment type="caution">
    <text evidence="1">The sequence shown here is derived from an EMBL/GenBank/DDBJ whole genome shotgun (WGS) entry which is preliminary data.</text>
</comment>
<keyword evidence="2" id="KW-1185">Reference proteome</keyword>
<name>A0AAV5IS33_9ROSI</name>
<proteinExistence type="predicted"/>
<gene>
    <name evidence="1" type="ORF">SLEP1_g15060</name>
</gene>
<organism evidence="1 2">
    <name type="scientific">Rubroshorea leprosula</name>
    <dbReference type="NCBI Taxonomy" id="152421"/>
    <lineage>
        <taxon>Eukaryota</taxon>
        <taxon>Viridiplantae</taxon>
        <taxon>Streptophyta</taxon>
        <taxon>Embryophyta</taxon>
        <taxon>Tracheophyta</taxon>
        <taxon>Spermatophyta</taxon>
        <taxon>Magnoliopsida</taxon>
        <taxon>eudicotyledons</taxon>
        <taxon>Gunneridae</taxon>
        <taxon>Pentapetalae</taxon>
        <taxon>rosids</taxon>
        <taxon>malvids</taxon>
        <taxon>Malvales</taxon>
        <taxon>Dipterocarpaceae</taxon>
        <taxon>Rubroshorea</taxon>
    </lineage>
</organism>
<reference evidence="1 2" key="1">
    <citation type="journal article" date="2021" name="Commun. Biol.">
        <title>The genome of Shorea leprosula (Dipterocarpaceae) highlights the ecological relevance of drought in aseasonal tropical rainforests.</title>
        <authorList>
            <person name="Ng K.K.S."/>
            <person name="Kobayashi M.J."/>
            <person name="Fawcett J.A."/>
            <person name="Hatakeyama M."/>
            <person name="Paape T."/>
            <person name="Ng C.H."/>
            <person name="Ang C.C."/>
            <person name="Tnah L.H."/>
            <person name="Lee C.T."/>
            <person name="Nishiyama T."/>
            <person name="Sese J."/>
            <person name="O'Brien M.J."/>
            <person name="Copetti D."/>
            <person name="Mohd Noor M.I."/>
            <person name="Ong R.C."/>
            <person name="Putra M."/>
            <person name="Sireger I.Z."/>
            <person name="Indrioko S."/>
            <person name="Kosugi Y."/>
            <person name="Izuno A."/>
            <person name="Isagi Y."/>
            <person name="Lee S.L."/>
            <person name="Shimizu K.K."/>
        </authorList>
    </citation>
    <scope>NUCLEOTIDE SEQUENCE [LARGE SCALE GENOMIC DNA]</scope>
    <source>
        <strain evidence="1">214</strain>
    </source>
</reference>
<dbReference type="AlphaFoldDB" id="A0AAV5IS33"/>
<protein>
    <submittedName>
        <fullName evidence="1">Uncharacterized protein</fullName>
    </submittedName>
</protein>